<accession>A0ABY9TZ49</accession>
<organism evidence="9 10">
    <name type="scientific">Thalassotalea psychrophila</name>
    <dbReference type="NCBI Taxonomy" id="3065647"/>
    <lineage>
        <taxon>Bacteria</taxon>
        <taxon>Pseudomonadati</taxon>
        <taxon>Pseudomonadota</taxon>
        <taxon>Gammaproteobacteria</taxon>
        <taxon>Alteromonadales</taxon>
        <taxon>Colwelliaceae</taxon>
        <taxon>Thalassotalea</taxon>
    </lineage>
</organism>
<keyword evidence="6" id="KW-0472">Membrane</keyword>
<keyword evidence="3" id="KW-1134">Transmembrane beta strand</keyword>
<dbReference type="Gene3D" id="2.40.160.60">
    <property type="entry name" value="Outer membrane protein transport protein (OMPP1/FadL/TodX)"/>
    <property type="match status" value="1"/>
</dbReference>
<keyword evidence="7" id="KW-0998">Cell outer membrane</keyword>
<dbReference type="Proteomes" id="UP001258994">
    <property type="component" value="Chromosome"/>
</dbReference>
<comment type="subcellular location">
    <subcellularLocation>
        <location evidence="1">Cell outer membrane</location>
        <topology evidence="1">Multi-pass membrane protein</topology>
    </subcellularLocation>
</comment>
<evidence type="ECO:0000256" key="8">
    <source>
        <dbReference type="SAM" id="SignalP"/>
    </source>
</evidence>
<feature type="signal peptide" evidence="8">
    <location>
        <begin position="1"/>
        <end position="20"/>
    </location>
</feature>
<keyword evidence="5 8" id="KW-0732">Signal</keyword>
<evidence type="ECO:0000256" key="6">
    <source>
        <dbReference type="ARBA" id="ARBA00023136"/>
    </source>
</evidence>
<evidence type="ECO:0000313" key="10">
    <source>
        <dbReference type="Proteomes" id="UP001258994"/>
    </source>
</evidence>
<evidence type="ECO:0000313" key="9">
    <source>
        <dbReference type="EMBL" id="WNC74142.1"/>
    </source>
</evidence>
<reference evidence="10" key="1">
    <citation type="submission" date="2023-09" db="EMBL/GenBank/DDBJ databases">
        <authorList>
            <person name="Li S."/>
            <person name="Li X."/>
            <person name="Zhang C."/>
            <person name="Zhao Z."/>
        </authorList>
    </citation>
    <scope>NUCLEOTIDE SEQUENCE [LARGE SCALE GENOMIC DNA]</scope>
    <source>
        <strain evidence="10">SQ149</strain>
    </source>
</reference>
<keyword evidence="10" id="KW-1185">Reference proteome</keyword>
<dbReference type="Pfam" id="PF03349">
    <property type="entry name" value="Toluene_X"/>
    <property type="match status" value="1"/>
</dbReference>
<proteinExistence type="inferred from homology"/>
<dbReference type="EMBL" id="CP134145">
    <property type="protein sequence ID" value="WNC74142.1"/>
    <property type="molecule type" value="Genomic_DNA"/>
</dbReference>
<feature type="chain" id="PRO_5046999175" evidence="8">
    <location>
        <begin position="21"/>
        <end position="419"/>
    </location>
</feature>
<gene>
    <name evidence="9" type="ORF">RGQ13_09170</name>
</gene>
<evidence type="ECO:0000256" key="7">
    <source>
        <dbReference type="ARBA" id="ARBA00023237"/>
    </source>
</evidence>
<dbReference type="RefSeq" id="WP_348393249.1">
    <property type="nucleotide sequence ID" value="NZ_CP134145.1"/>
</dbReference>
<evidence type="ECO:0000256" key="5">
    <source>
        <dbReference type="ARBA" id="ARBA00022729"/>
    </source>
</evidence>
<keyword evidence="4" id="KW-0812">Transmembrane</keyword>
<dbReference type="InterPro" id="IPR005017">
    <property type="entry name" value="OMPP1/FadL/TodX"/>
</dbReference>
<evidence type="ECO:0000256" key="1">
    <source>
        <dbReference type="ARBA" id="ARBA00004571"/>
    </source>
</evidence>
<dbReference type="SUPFAM" id="SSF56935">
    <property type="entry name" value="Porins"/>
    <property type="match status" value="1"/>
</dbReference>
<evidence type="ECO:0000256" key="4">
    <source>
        <dbReference type="ARBA" id="ARBA00022692"/>
    </source>
</evidence>
<evidence type="ECO:0000256" key="2">
    <source>
        <dbReference type="ARBA" id="ARBA00008163"/>
    </source>
</evidence>
<evidence type="ECO:0000256" key="3">
    <source>
        <dbReference type="ARBA" id="ARBA00022452"/>
    </source>
</evidence>
<protein>
    <submittedName>
        <fullName evidence="9">Outer membrane protein transport protein</fullName>
    </submittedName>
</protein>
<dbReference type="PANTHER" id="PTHR35093">
    <property type="entry name" value="OUTER MEMBRANE PROTEIN NMB0088-RELATED"/>
    <property type="match status" value="1"/>
</dbReference>
<name>A0ABY9TZ49_9GAMM</name>
<comment type="similarity">
    <text evidence="2">Belongs to the OmpP1/FadL family.</text>
</comment>
<sequence length="419" mass="46054">MKNLCLLTLFTGVLSSTVHASSLYLTELNTTDVSLAGAGISARAADASTAFTNPAGMTRLTEDQYEAMLMPIYVSLDFDLNEDATSQGHTNNSEAVLPSGGAYYANKVNDDFSWGLALVGYFGLGLEYGIEWAGRYYIDESILQTLGLQPSVAYKVNDKWSVGAGVVVGYSTLRQTLAVNNLDPQLGDGKITLEDSEVSYQFNFGVLYELSQSTRFGMQYLTETDLDFDDVASVKNIGPFYQGIFNRSGLTGSSVDITMTLPQSINLSAFHQINSHWNMLASASWQEWSKFGTLNIYIDANEGIQSTLEKNFDDVVAASIGGQYQWSDTLQLSFGTTYQSSMVEDKYRTPDLPLSDSVRLGFGTKLDLDEQSSLKIGYELLWLGDIKLDQERGPLTGRLAGEYKDSAMHFFSIGYSSNF</sequence>
<dbReference type="PANTHER" id="PTHR35093:SF8">
    <property type="entry name" value="OUTER MEMBRANE PROTEIN NMB0088-RELATED"/>
    <property type="match status" value="1"/>
</dbReference>